<feature type="domain" description="RanBD1" evidence="2">
    <location>
        <begin position="25"/>
        <end position="161"/>
    </location>
</feature>
<dbReference type="PROSITE" id="PS50196">
    <property type="entry name" value="RANBD1"/>
    <property type="match status" value="1"/>
</dbReference>
<feature type="compositionally biased region" description="Polar residues" evidence="1">
    <location>
        <begin position="201"/>
        <end position="210"/>
    </location>
</feature>
<keyword evidence="4" id="KW-1185">Reference proteome</keyword>
<dbReference type="InterPro" id="IPR000156">
    <property type="entry name" value="Ran_bind_dom"/>
</dbReference>
<dbReference type="PANTHER" id="PTHR23138:SF94">
    <property type="entry name" value="RAN BINDING PROTEIN 1"/>
    <property type="match status" value="1"/>
</dbReference>
<feature type="compositionally biased region" description="Acidic residues" evidence="1">
    <location>
        <begin position="187"/>
        <end position="197"/>
    </location>
</feature>
<dbReference type="Proteomes" id="UP001307889">
    <property type="component" value="Chromosome 8"/>
</dbReference>
<evidence type="ECO:0000256" key="1">
    <source>
        <dbReference type="SAM" id="MobiDB-lite"/>
    </source>
</evidence>
<evidence type="ECO:0000313" key="4">
    <source>
        <dbReference type="Proteomes" id="UP001307889"/>
    </source>
</evidence>
<name>A0ABN7AZT1_9HEMI</name>
<gene>
    <name evidence="3" type="ORF">NTJ_10503</name>
</gene>
<dbReference type="CDD" id="cd13179">
    <property type="entry name" value="RanBD_RanBP1"/>
    <property type="match status" value="1"/>
</dbReference>
<evidence type="ECO:0000313" key="3">
    <source>
        <dbReference type="EMBL" id="BES97689.1"/>
    </source>
</evidence>
<reference evidence="3 4" key="1">
    <citation type="submission" date="2023-09" db="EMBL/GenBank/DDBJ databases">
        <title>Nesidiocoris tenuis whole genome shotgun sequence.</title>
        <authorList>
            <person name="Shibata T."/>
            <person name="Shimoda M."/>
            <person name="Kobayashi T."/>
            <person name="Uehara T."/>
        </authorList>
    </citation>
    <scope>NUCLEOTIDE SEQUENCE [LARGE SCALE GENOMIC DNA]</scope>
    <source>
        <strain evidence="3 4">Japan</strain>
    </source>
</reference>
<dbReference type="InterPro" id="IPR011993">
    <property type="entry name" value="PH-like_dom_sf"/>
</dbReference>
<dbReference type="SMART" id="SM00160">
    <property type="entry name" value="RanBD"/>
    <property type="match status" value="1"/>
</dbReference>
<protein>
    <submittedName>
        <fullName evidence="3">RanBP1 domain</fullName>
    </submittedName>
</protein>
<dbReference type="Gene3D" id="2.30.29.30">
    <property type="entry name" value="Pleckstrin-homology domain (PH domain)/Phosphotyrosine-binding domain (PTB)"/>
    <property type="match status" value="1"/>
</dbReference>
<feature type="region of interest" description="Disordered" evidence="1">
    <location>
        <begin position="164"/>
        <end position="237"/>
    </location>
</feature>
<dbReference type="PANTHER" id="PTHR23138">
    <property type="entry name" value="RAN BINDING PROTEIN"/>
    <property type="match status" value="1"/>
</dbReference>
<dbReference type="Pfam" id="PF00638">
    <property type="entry name" value="Ran_BP1"/>
    <property type="match status" value="1"/>
</dbReference>
<organism evidence="3 4">
    <name type="scientific">Nesidiocoris tenuis</name>
    <dbReference type="NCBI Taxonomy" id="355587"/>
    <lineage>
        <taxon>Eukaryota</taxon>
        <taxon>Metazoa</taxon>
        <taxon>Ecdysozoa</taxon>
        <taxon>Arthropoda</taxon>
        <taxon>Hexapoda</taxon>
        <taxon>Insecta</taxon>
        <taxon>Pterygota</taxon>
        <taxon>Neoptera</taxon>
        <taxon>Paraneoptera</taxon>
        <taxon>Hemiptera</taxon>
        <taxon>Heteroptera</taxon>
        <taxon>Panheteroptera</taxon>
        <taxon>Cimicomorpha</taxon>
        <taxon>Miridae</taxon>
        <taxon>Dicyphina</taxon>
        <taxon>Nesidiocoris</taxon>
    </lineage>
</organism>
<evidence type="ECO:0000259" key="2">
    <source>
        <dbReference type="PROSITE" id="PS50196"/>
    </source>
</evidence>
<feature type="compositionally biased region" description="Acidic residues" evidence="1">
    <location>
        <begin position="227"/>
        <end position="237"/>
    </location>
</feature>
<dbReference type="InterPro" id="IPR045256">
    <property type="entry name" value="RanBP1_RanBD"/>
</dbReference>
<dbReference type="EMBL" id="AP028916">
    <property type="protein sequence ID" value="BES97689.1"/>
    <property type="molecule type" value="Genomic_DNA"/>
</dbReference>
<dbReference type="InterPro" id="IPR045255">
    <property type="entry name" value="RanBP1-like"/>
</dbReference>
<sequence length="237" mass="26424">MNSSSNGLDLLSNGTGDKAAEYDPHYEPIITLPEVLVRSNEEHETILIQLRAKLFRHDKAEKIWKERGTGDVKLLHNETLKTVRVVMRRDKTYKLCANHYVTPDMELKSSCDSDRAWVWSTNADVSDGEPNSEILAIRFQNADAAKKWKDKFEEAKAIVAKAKEEGGGSLAEEKDDDRDSAVSDYSDLSENEGSSDDDLSKQISKISVAQTAEEATGNNDDQLPDKETDEENTSGDK</sequence>
<proteinExistence type="predicted"/>
<dbReference type="SUPFAM" id="SSF50729">
    <property type="entry name" value="PH domain-like"/>
    <property type="match status" value="1"/>
</dbReference>
<accession>A0ABN7AZT1</accession>